<evidence type="ECO:0000313" key="9">
    <source>
        <dbReference type="Proteomes" id="UP001227831"/>
    </source>
</evidence>
<name>A0ABU1AC16_9LACO</name>
<gene>
    <name evidence="8" type="ORF">RA086_12855</name>
</gene>
<reference evidence="8 9" key="1">
    <citation type="journal article" date="2023" name="Int. J. Syst. Evol. Microbiol.">
        <title>Lactiplantibacillus brownii sp. nov., a novel psychrotolerant species isolated from sauerkraut.</title>
        <authorList>
            <person name="Heng Y.C."/>
            <person name="Silvaraju S."/>
            <person name="Lee J.K.Y."/>
            <person name="Kittelmann S."/>
        </authorList>
    </citation>
    <scope>NUCLEOTIDE SEQUENCE [LARGE SCALE GENOMIC DNA]</scope>
    <source>
        <strain evidence="8 9">WILCCON 0030</strain>
    </source>
</reference>
<comment type="caution">
    <text evidence="8">The sequence shown here is derived from an EMBL/GenBank/DDBJ whole genome shotgun (WGS) entry which is preliminary data.</text>
</comment>
<dbReference type="InterPro" id="IPR011701">
    <property type="entry name" value="MFS"/>
</dbReference>
<feature type="transmembrane region" description="Helical" evidence="6">
    <location>
        <begin position="440"/>
        <end position="463"/>
    </location>
</feature>
<sequence length="470" mass="51076">MDKAKTTLTLAGRRRFWFIFTLLTGTWTMSISQSSLSTVYPTFMHDFGISASTVQWLTTGFMLTMVVMMPISPWLLNNIGFKKLFLTVLVLFDLGSIIIYFAPSFAVMMVGRLIKAAAVGVLFPSYQSILLTITPESKRGSTMGIAGLVMGSALASGPIISGVVLKFTDWHGLFLVFITVATILILLSFVTIQDVMVSKPSKLDLISIVMLLGFAGILYVVNEIGKPNVNWTLGWILLIVSIIAVAYFTYRQFHLTTPLLELRVLKTFNYDLAIFLTAISYVALIVVTIVFPLYYQGVLKVSPFISGLSLVPGAVFLSILNPLTGKLAEKFGYKQIMLFGMAMIVIGWLILALIPTKLTLLTMILIAALIEGGNAFVMMPAVTLGANSLPNRLISHGTAVITTVRQILGSAGVAIATLILSNVTAAQLKSGVPTLTANLQGYHAVFLTMLGVEIVGFILALLLRDERQKG</sequence>
<evidence type="ECO:0000256" key="4">
    <source>
        <dbReference type="ARBA" id="ARBA00022989"/>
    </source>
</evidence>
<feature type="transmembrane region" description="Helical" evidence="6">
    <location>
        <begin position="301"/>
        <end position="324"/>
    </location>
</feature>
<protein>
    <submittedName>
        <fullName evidence="8">MFS transporter</fullName>
    </submittedName>
</protein>
<feature type="transmembrane region" description="Helical" evidence="6">
    <location>
        <begin position="336"/>
        <end position="354"/>
    </location>
</feature>
<keyword evidence="2" id="KW-0813">Transport</keyword>
<evidence type="ECO:0000313" key="8">
    <source>
        <dbReference type="EMBL" id="MDQ7938499.1"/>
    </source>
</evidence>
<keyword evidence="5 6" id="KW-0472">Membrane</keyword>
<dbReference type="InterPro" id="IPR020846">
    <property type="entry name" value="MFS_dom"/>
</dbReference>
<feature type="transmembrane region" description="Helical" evidence="6">
    <location>
        <begin position="145"/>
        <end position="164"/>
    </location>
</feature>
<dbReference type="Pfam" id="PF07690">
    <property type="entry name" value="MFS_1"/>
    <property type="match status" value="1"/>
</dbReference>
<dbReference type="PANTHER" id="PTHR42718:SF9">
    <property type="entry name" value="MAJOR FACILITATOR SUPERFAMILY MULTIDRUG TRANSPORTER MFSC"/>
    <property type="match status" value="1"/>
</dbReference>
<feature type="transmembrane region" description="Helical" evidence="6">
    <location>
        <begin position="56"/>
        <end position="77"/>
    </location>
</feature>
<dbReference type="PANTHER" id="PTHR42718">
    <property type="entry name" value="MAJOR FACILITATOR SUPERFAMILY MULTIDRUG TRANSPORTER MFSC"/>
    <property type="match status" value="1"/>
</dbReference>
<feature type="transmembrane region" description="Helical" evidence="6">
    <location>
        <begin position="270"/>
        <end position="295"/>
    </location>
</feature>
<feature type="transmembrane region" description="Helical" evidence="6">
    <location>
        <begin position="233"/>
        <end position="250"/>
    </location>
</feature>
<feature type="transmembrane region" description="Helical" evidence="6">
    <location>
        <begin position="114"/>
        <end position="133"/>
    </location>
</feature>
<accession>A0ABU1AC16</accession>
<dbReference type="RefSeq" id="WP_308704177.1">
    <property type="nucleotide sequence ID" value="NZ_AP027463.1"/>
</dbReference>
<dbReference type="Proteomes" id="UP001227831">
    <property type="component" value="Unassembled WGS sequence"/>
</dbReference>
<feature type="transmembrane region" description="Helical" evidence="6">
    <location>
        <begin position="203"/>
        <end position="221"/>
    </location>
</feature>
<dbReference type="EMBL" id="JAVCWF010000001">
    <property type="protein sequence ID" value="MDQ7938499.1"/>
    <property type="molecule type" value="Genomic_DNA"/>
</dbReference>
<evidence type="ECO:0000256" key="1">
    <source>
        <dbReference type="ARBA" id="ARBA00004651"/>
    </source>
</evidence>
<dbReference type="SUPFAM" id="SSF103473">
    <property type="entry name" value="MFS general substrate transporter"/>
    <property type="match status" value="1"/>
</dbReference>
<dbReference type="PROSITE" id="PS50850">
    <property type="entry name" value="MFS"/>
    <property type="match status" value="1"/>
</dbReference>
<evidence type="ECO:0000256" key="5">
    <source>
        <dbReference type="ARBA" id="ARBA00023136"/>
    </source>
</evidence>
<feature type="transmembrane region" description="Helical" evidence="6">
    <location>
        <begin position="170"/>
        <end position="191"/>
    </location>
</feature>
<keyword evidence="9" id="KW-1185">Reference proteome</keyword>
<feature type="transmembrane region" description="Helical" evidence="6">
    <location>
        <begin position="407"/>
        <end position="428"/>
    </location>
</feature>
<feature type="transmembrane region" description="Helical" evidence="6">
    <location>
        <begin position="16"/>
        <end position="36"/>
    </location>
</feature>
<feature type="transmembrane region" description="Helical" evidence="6">
    <location>
        <begin position="360"/>
        <end position="386"/>
    </location>
</feature>
<feature type="domain" description="Major facilitator superfamily (MFS) profile" evidence="7">
    <location>
        <begin position="18"/>
        <end position="468"/>
    </location>
</feature>
<comment type="subcellular location">
    <subcellularLocation>
        <location evidence="1">Cell membrane</location>
        <topology evidence="1">Multi-pass membrane protein</topology>
    </subcellularLocation>
</comment>
<evidence type="ECO:0000256" key="6">
    <source>
        <dbReference type="SAM" id="Phobius"/>
    </source>
</evidence>
<keyword evidence="4 6" id="KW-1133">Transmembrane helix</keyword>
<feature type="transmembrane region" description="Helical" evidence="6">
    <location>
        <begin position="84"/>
        <end position="102"/>
    </location>
</feature>
<keyword evidence="3 6" id="KW-0812">Transmembrane</keyword>
<evidence type="ECO:0000256" key="2">
    <source>
        <dbReference type="ARBA" id="ARBA00022448"/>
    </source>
</evidence>
<dbReference type="InterPro" id="IPR036259">
    <property type="entry name" value="MFS_trans_sf"/>
</dbReference>
<proteinExistence type="predicted"/>
<evidence type="ECO:0000256" key="3">
    <source>
        <dbReference type="ARBA" id="ARBA00022692"/>
    </source>
</evidence>
<organism evidence="8 9">
    <name type="scientific">Lactiplantibacillus brownii</name>
    <dbReference type="NCBI Taxonomy" id="3069269"/>
    <lineage>
        <taxon>Bacteria</taxon>
        <taxon>Bacillati</taxon>
        <taxon>Bacillota</taxon>
        <taxon>Bacilli</taxon>
        <taxon>Lactobacillales</taxon>
        <taxon>Lactobacillaceae</taxon>
        <taxon>Lactiplantibacillus</taxon>
    </lineage>
</organism>
<dbReference type="Gene3D" id="1.20.1250.20">
    <property type="entry name" value="MFS general substrate transporter like domains"/>
    <property type="match status" value="2"/>
</dbReference>
<evidence type="ECO:0000259" key="7">
    <source>
        <dbReference type="PROSITE" id="PS50850"/>
    </source>
</evidence>